<sequence>MGCWVIGDGLDRGIGKIAGEAVSEYIEAYGGDRTLAVSVTPMNVLKHRELFYSRMSLVQYPSEAEEDEEDEDEENEEQQAGTGVPDSDSAQSRSRRLEPQNILLDKSYNYLILLASGSVTPSDPQYYQNDLIRTRVTLERTIAVWRPVSAFLLAFLLQLF</sequence>
<evidence type="ECO:0000256" key="1">
    <source>
        <dbReference type="SAM" id="MobiDB-lite"/>
    </source>
</evidence>
<name>A0A3P7LCT7_DIBLA</name>
<evidence type="ECO:0000313" key="3">
    <source>
        <dbReference type="Proteomes" id="UP000281553"/>
    </source>
</evidence>
<feature type="compositionally biased region" description="Acidic residues" evidence="1">
    <location>
        <begin position="63"/>
        <end position="77"/>
    </location>
</feature>
<dbReference type="EMBL" id="UYRU01050941">
    <property type="protein sequence ID" value="VDN11200.1"/>
    <property type="molecule type" value="Genomic_DNA"/>
</dbReference>
<dbReference type="AlphaFoldDB" id="A0A3P7LCT7"/>
<proteinExistence type="predicted"/>
<gene>
    <name evidence="2" type="ORF">DILT_LOCUS7031</name>
</gene>
<feature type="region of interest" description="Disordered" evidence="1">
    <location>
        <begin position="61"/>
        <end position="98"/>
    </location>
</feature>
<dbReference type="Proteomes" id="UP000281553">
    <property type="component" value="Unassembled WGS sequence"/>
</dbReference>
<protein>
    <recommendedName>
        <fullName evidence="4">TRPM SLOG domain-containing protein</fullName>
    </recommendedName>
</protein>
<evidence type="ECO:0008006" key="4">
    <source>
        <dbReference type="Google" id="ProtNLM"/>
    </source>
</evidence>
<reference evidence="2 3" key="1">
    <citation type="submission" date="2018-11" db="EMBL/GenBank/DDBJ databases">
        <authorList>
            <consortium name="Pathogen Informatics"/>
        </authorList>
    </citation>
    <scope>NUCLEOTIDE SEQUENCE [LARGE SCALE GENOMIC DNA]</scope>
</reference>
<evidence type="ECO:0000313" key="2">
    <source>
        <dbReference type="EMBL" id="VDN11200.1"/>
    </source>
</evidence>
<dbReference type="OrthoDB" id="9994106at2759"/>
<accession>A0A3P7LCT7</accession>
<organism evidence="2 3">
    <name type="scientific">Dibothriocephalus latus</name>
    <name type="common">Fish tapeworm</name>
    <name type="synonym">Diphyllobothrium latum</name>
    <dbReference type="NCBI Taxonomy" id="60516"/>
    <lineage>
        <taxon>Eukaryota</taxon>
        <taxon>Metazoa</taxon>
        <taxon>Spiralia</taxon>
        <taxon>Lophotrochozoa</taxon>
        <taxon>Platyhelminthes</taxon>
        <taxon>Cestoda</taxon>
        <taxon>Eucestoda</taxon>
        <taxon>Diphyllobothriidea</taxon>
        <taxon>Diphyllobothriidae</taxon>
        <taxon>Dibothriocephalus</taxon>
    </lineage>
</organism>
<keyword evidence="3" id="KW-1185">Reference proteome</keyword>